<accession>A0A5C1YEQ2</accession>
<gene>
    <name evidence="1" type="ORF">FLP10_06855</name>
</gene>
<dbReference type="Gene3D" id="3.40.50.1820">
    <property type="entry name" value="alpha/beta hydrolase"/>
    <property type="match status" value="1"/>
</dbReference>
<dbReference type="KEGG" id="ail:FLP10_06855"/>
<dbReference type="PROSITE" id="PS51318">
    <property type="entry name" value="TAT"/>
    <property type="match status" value="1"/>
</dbReference>
<dbReference type="Proteomes" id="UP000324678">
    <property type="component" value="Chromosome"/>
</dbReference>
<dbReference type="RefSeq" id="WP_149160189.1">
    <property type="nucleotide sequence ID" value="NZ_CP043505.1"/>
</dbReference>
<dbReference type="SUPFAM" id="SSF53474">
    <property type="entry name" value="alpha/beta-Hydrolases"/>
    <property type="match status" value="1"/>
</dbReference>
<proteinExistence type="predicted"/>
<organism evidence="1 2">
    <name type="scientific">Agromyces intestinalis</name>
    <dbReference type="NCBI Taxonomy" id="2592652"/>
    <lineage>
        <taxon>Bacteria</taxon>
        <taxon>Bacillati</taxon>
        <taxon>Actinomycetota</taxon>
        <taxon>Actinomycetes</taxon>
        <taxon>Micrococcales</taxon>
        <taxon>Microbacteriaceae</taxon>
        <taxon>Agromyces</taxon>
    </lineage>
</organism>
<sequence>MTETSDPRAGLSRRGFVTAGAGLAAGVALWGAQPAPAHGATPTLPREKSRIGNQTTAVGKKPYDNIQVDINGDLARIFVPHSVTPSSTTTNVVWFYHAPNSSSEAMNAGFKWNAEYVVDQGWVAICQDAGGGQWTNSIAEKAQRDGWTYVKSVFKVRDNFLRATSGGGALACGVYATKAMPQVRGLYLCNGVYDLWKCYQQGGGPSIGPAFGNNEKLIQERNPARAPQSAWKGTNIRVVVSVEPKRDTLVPPEDHGLALVNKAGPVASEASVRTHTLGHTQPDWVSSDSIAAFKRWRS</sequence>
<dbReference type="AlphaFoldDB" id="A0A5C1YEQ2"/>
<dbReference type="InterPro" id="IPR029058">
    <property type="entry name" value="AB_hydrolase_fold"/>
</dbReference>
<name>A0A5C1YEQ2_9MICO</name>
<evidence type="ECO:0000313" key="1">
    <source>
        <dbReference type="EMBL" id="QEO14168.1"/>
    </source>
</evidence>
<evidence type="ECO:0000313" key="2">
    <source>
        <dbReference type="Proteomes" id="UP000324678"/>
    </source>
</evidence>
<dbReference type="InterPro" id="IPR006311">
    <property type="entry name" value="TAT_signal"/>
</dbReference>
<keyword evidence="2" id="KW-1185">Reference proteome</keyword>
<dbReference type="OrthoDB" id="4980063at2"/>
<reference evidence="1 2" key="1">
    <citation type="submission" date="2019-09" db="EMBL/GenBank/DDBJ databases">
        <title>Genome sequencing of strain KACC 19306.</title>
        <authorList>
            <person name="Heo J."/>
            <person name="Kim S.-J."/>
            <person name="Kim J.-S."/>
            <person name="Hong S.-B."/>
            <person name="Kwon S.-W."/>
        </authorList>
    </citation>
    <scope>NUCLEOTIDE SEQUENCE [LARGE SCALE GENOMIC DNA]</scope>
    <source>
        <strain evidence="1 2">KACC 19306</strain>
    </source>
</reference>
<protein>
    <submittedName>
        <fullName evidence="1">Uncharacterized protein</fullName>
    </submittedName>
</protein>
<dbReference type="EMBL" id="CP043505">
    <property type="protein sequence ID" value="QEO14168.1"/>
    <property type="molecule type" value="Genomic_DNA"/>
</dbReference>